<dbReference type="PATRIC" id="fig|688269.3.peg.289"/>
<dbReference type="EMBL" id="CP002351">
    <property type="protein sequence ID" value="AEH50379.1"/>
    <property type="molecule type" value="Genomic_DNA"/>
</dbReference>
<evidence type="ECO:0000256" key="4">
    <source>
        <dbReference type="ARBA" id="ARBA00022547"/>
    </source>
</evidence>
<keyword evidence="3 13" id="KW-0813">Transport</keyword>
<name>F7YV80_9THEM</name>
<dbReference type="GO" id="GO:0005886">
    <property type="term" value="C:plasma membrane"/>
    <property type="evidence" value="ECO:0007669"/>
    <property type="project" value="UniProtKB-SubCell"/>
</dbReference>
<evidence type="ECO:0000313" key="16">
    <source>
        <dbReference type="Proteomes" id="UP000006804"/>
    </source>
</evidence>
<comment type="function">
    <text evidence="13">Key component of the F(0) channel; it plays a direct role in translocation across the membrane. A homomeric c-ring of between 10-14 subunits forms the central stalk rotor element with the F(1) delta and epsilon subunits.</text>
</comment>
<dbReference type="SUPFAM" id="SSF81333">
    <property type="entry name" value="F1F0 ATP synthase subunit C"/>
    <property type="match status" value="1"/>
</dbReference>
<evidence type="ECO:0000256" key="5">
    <source>
        <dbReference type="ARBA" id="ARBA00022692"/>
    </source>
</evidence>
<evidence type="ECO:0000256" key="6">
    <source>
        <dbReference type="ARBA" id="ARBA00022781"/>
    </source>
</evidence>
<evidence type="ECO:0000256" key="8">
    <source>
        <dbReference type="ARBA" id="ARBA00023065"/>
    </source>
</evidence>
<evidence type="ECO:0000256" key="13">
    <source>
        <dbReference type="HAMAP-Rule" id="MF_01396"/>
    </source>
</evidence>
<dbReference type="Proteomes" id="UP000006804">
    <property type="component" value="Chromosome"/>
</dbReference>
<keyword evidence="7 13" id="KW-1133">Transmembrane helix</keyword>
<keyword evidence="16" id="KW-1185">Reference proteome</keyword>
<comment type="caution">
    <text evidence="13">Lacks conserved residue(s) required for the propagation of feature annotation.</text>
</comment>
<evidence type="ECO:0000256" key="2">
    <source>
        <dbReference type="ARBA" id="ARBA00006704"/>
    </source>
</evidence>
<keyword evidence="11 13" id="KW-0066">ATP synthesis</keyword>
<feature type="transmembrane region" description="Helical" evidence="13">
    <location>
        <begin position="32"/>
        <end position="54"/>
    </location>
</feature>
<gene>
    <name evidence="13" type="primary">atpE</name>
    <name evidence="15" type="ORF">Theth_0280</name>
</gene>
<comment type="function">
    <text evidence="12 13">F(1)F(0) ATP synthase produces ATP from ADP in the presence of a proton or sodium gradient. F-type ATPases consist of two structural domains, F(1) containing the extramembraneous catalytic core and F(0) containing the membrane proton channel, linked together by a central stalk and a peripheral stalk. During catalysis, ATP synthesis in the catalytic domain of F(1) is coupled via a rotary mechanism of the central stalk subunits to proton translocation.</text>
</comment>
<dbReference type="NCBIfam" id="TIGR01260">
    <property type="entry name" value="ATP_synt_c"/>
    <property type="match status" value="1"/>
</dbReference>
<dbReference type="HOGENOM" id="CLU_148047_2_1_0"/>
<evidence type="ECO:0000256" key="3">
    <source>
        <dbReference type="ARBA" id="ARBA00022448"/>
    </source>
</evidence>
<accession>F7YV80</accession>
<dbReference type="Pfam" id="PF00137">
    <property type="entry name" value="ATP-synt_C"/>
    <property type="match status" value="1"/>
</dbReference>
<evidence type="ECO:0000259" key="14">
    <source>
        <dbReference type="Pfam" id="PF00137"/>
    </source>
</evidence>
<evidence type="ECO:0000256" key="11">
    <source>
        <dbReference type="ARBA" id="ARBA00023310"/>
    </source>
</evidence>
<dbReference type="CDD" id="cd18121">
    <property type="entry name" value="ATP-synt_Fo_c"/>
    <property type="match status" value="1"/>
</dbReference>
<dbReference type="GO" id="GO:0045259">
    <property type="term" value="C:proton-transporting ATP synthase complex"/>
    <property type="evidence" value="ECO:0007669"/>
    <property type="project" value="UniProtKB-KW"/>
</dbReference>
<keyword evidence="4 13" id="KW-0138">CF(0)</keyword>
<dbReference type="KEGG" id="tta:Theth_0280"/>
<dbReference type="InterPro" id="IPR002379">
    <property type="entry name" value="ATPase_proteolipid_c-like_dom"/>
</dbReference>
<keyword evidence="8 13" id="KW-0406">Ion transport</keyword>
<dbReference type="InterPro" id="IPR000454">
    <property type="entry name" value="ATP_synth_F0_csu"/>
</dbReference>
<dbReference type="GO" id="GO:0046933">
    <property type="term" value="F:proton-transporting ATP synthase activity, rotational mechanism"/>
    <property type="evidence" value="ECO:0007669"/>
    <property type="project" value="UniProtKB-UniRule"/>
</dbReference>
<organism evidence="15 16">
    <name type="scientific">Pseudothermotoga thermarum DSM 5069</name>
    <dbReference type="NCBI Taxonomy" id="688269"/>
    <lineage>
        <taxon>Bacteria</taxon>
        <taxon>Thermotogati</taxon>
        <taxon>Thermotogota</taxon>
        <taxon>Thermotogae</taxon>
        <taxon>Thermotogales</taxon>
        <taxon>Thermotogaceae</taxon>
        <taxon>Pseudothermotoga</taxon>
    </lineage>
</organism>
<dbReference type="GO" id="GO:0033177">
    <property type="term" value="C:proton-transporting two-sector ATPase complex, proton-transporting domain"/>
    <property type="evidence" value="ECO:0007669"/>
    <property type="project" value="InterPro"/>
</dbReference>
<comment type="similarity">
    <text evidence="2 13">Belongs to the ATPase C chain family.</text>
</comment>
<evidence type="ECO:0000256" key="1">
    <source>
        <dbReference type="ARBA" id="ARBA00004141"/>
    </source>
</evidence>
<keyword evidence="6 13" id="KW-0375">Hydrogen ion transport</keyword>
<dbReference type="PRINTS" id="PR00124">
    <property type="entry name" value="ATPASEC"/>
</dbReference>
<dbReference type="InterPro" id="IPR005953">
    <property type="entry name" value="ATP_synth_csu_bac/chlpt"/>
</dbReference>
<dbReference type="GO" id="GO:0008289">
    <property type="term" value="F:lipid binding"/>
    <property type="evidence" value="ECO:0007669"/>
    <property type="project" value="UniProtKB-KW"/>
</dbReference>
<dbReference type="HAMAP" id="MF_01396">
    <property type="entry name" value="ATP_synth_c_bact"/>
    <property type="match status" value="1"/>
</dbReference>
<keyword evidence="13" id="KW-1003">Cell membrane</keyword>
<keyword evidence="9 13" id="KW-0446">Lipid-binding</keyword>
<proteinExistence type="inferred from homology"/>
<dbReference type="InterPro" id="IPR038662">
    <property type="entry name" value="ATP_synth_F0_csu_sf"/>
</dbReference>
<keyword evidence="5 13" id="KW-0812">Transmembrane</keyword>
<feature type="transmembrane region" description="Helical" evidence="13">
    <location>
        <begin position="75"/>
        <end position="99"/>
    </location>
</feature>
<dbReference type="OrthoDB" id="9810379at2"/>
<protein>
    <recommendedName>
        <fullName evidence="13">ATP synthase subunit c</fullName>
    </recommendedName>
    <alternativeName>
        <fullName evidence="13">ATP synthase F(0) sector subunit c</fullName>
    </alternativeName>
    <alternativeName>
        <fullName evidence="13">F-type ATPase subunit c</fullName>
        <shortName evidence="13">F-ATPase subunit c</shortName>
    </alternativeName>
    <alternativeName>
        <fullName evidence="13">Lipid-binding protein</fullName>
    </alternativeName>
</protein>
<keyword evidence="10 13" id="KW-0472">Membrane</keyword>
<dbReference type="AlphaFoldDB" id="F7YV80"/>
<evidence type="ECO:0000313" key="15">
    <source>
        <dbReference type="EMBL" id="AEH50379.1"/>
    </source>
</evidence>
<dbReference type="Gene3D" id="1.20.20.10">
    <property type="entry name" value="F1F0 ATP synthase subunit C"/>
    <property type="match status" value="1"/>
</dbReference>
<evidence type="ECO:0000256" key="10">
    <source>
        <dbReference type="ARBA" id="ARBA00023136"/>
    </source>
</evidence>
<evidence type="ECO:0000256" key="7">
    <source>
        <dbReference type="ARBA" id="ARBA00022989"/>
    </source>
</evidence>
<comment type="subcellular location">
    <subcellularLocation>
        <location evidence="13">Cell membrane</location>
        <topology evidence="13">Multi-pass membrane protein</topology>
    </subcellularLocation>
    <subcellularLocation>
        <location evidence="1">Membrane</location>
        <topology evidence="1">Multi-pass membrane protein</topology>
    </subcellularLocation>
</comment>
<dbReference type="eggNOG" id="COG0636">
    <property type="taxonomic scope" value="Bacteria"/>
</dbReference>
<evidence type="ECO:0000256" key="9">
    <source>
        <dbReference type="ARBA" id="ARBA00023121"/>
    </source>
</evidence>
<reference evidence="15 16" key="1">
    <citation type="submission" date="2010-11" db="EMBL/GenBank/DDBJ databases">
        <title>The complete genome of Thermotoga thermarum DSM 5069.</title>
        <authorList>
            <consortium name="US DOE Joint Genome Institute (JGI-PGF)"/>
            <person name="Lucas S."/>
            <person name="Copeland A."/>
            <person name="Lapidus A."/>
            <person name="Bruce D."/>
            <person name="Goodwin L."/>
            <person name="Pitluck S."/>
            <person name="Kyrpides N."/>
            <person name="Mavromatis K."/>
            <person name="Ivanova N."/>
            <person name="Zeytun A."/>
            <person name="Brettin T."/>
            <person name="Detter J.C."/>
            <person name="Tapia R."/>
            <person name="Han C."/>
            <person name="Land M."/>
            <person name="Hauser L."/>
            <person name="Markowitz V."/>
            <person name="Cheng J.-F."/>
            <person name="Hugenholtz P."/>
            <person name="Woyke T."/>
            <person name="Wu D."/>
            <person name="Spring S."/>
            <person name="Schroeder M."/>
            <person name="Brambilla E."/>
            <person name="Klenk H.-P."/>
            <person name="Eisen J.A."/>
        </authorList>
    </citation>
    <scope>NUCLEOTIDE SEQUENCE [LARGE SCALE GENOMIC DNA]</scope>
    <source>
        <strain evidence="15 16">DSM 5069</strain>
    </source>
</reference>
<dbReference type="STRING" id="688269.Theth_0280"/>
<sequence length="100" mass="10619">MEKELLDFFAELEKFIQSTPKFTESLVWLGRFLGAGICIGAGALGPAIGAGHVGDGTMEAMARQPELVGTMTIRMLLAQAVCGTTGLYSLLITLLILFAI</sequence>
<evidence type="ECO:0000256" key="12">
    <source>
        <dbReference type="ARBA" id="ARBA00025198"/>
    </source>
</evidence>
<feature type="domain" description="V-ATPase proteolipid subunit C-like" evidence="14">
    <location>
        <begin position="33"/>
        <end position="96"/>
    </location>
</feature>
<dbReference type="InterPro" id="IPR035921">
    <property type="entry name" value="F/V-ATP_Csub_sf"/>
</dbReference>